<dbReference type="Proteomes" id="UP000826212">
    <property type="component" value="Chromosome"/>
</dbReference>
<keyword evidence="2" id="KW-1185">Reference proteome</keyword>
<protein>
    <submittedName>
        <fullName evidence="1">T9SS type A sorting domain-containing protein</fullName>
    </submittedName>
</protein>
<sequence length="2484" mass="263563">MKQKLLLTTSILIMLMLFSSSLFAETTAAAAYAGGDGTSTDPYQIATLAQLRRLSETTADWSKHFIQTADIDAKETNTWNVGDADKNETTPDVFMGFYPIGDSNFNSPCREAIPFTGNYQGNGYTIDNLYIYRPKENFVGLFGSVNRYSNKIQHLAVTNANITGNHKVGIIAGESRFTKISNCYTTGEVAGNNNTGGLVGWCGYAENCYSTASVNSDSYKKGSLGTAYAGTNLDYHTHCYYQSTTGEKDSYDKSYGFPRTAMQMGVISQYTNWDIEIDNTLTKGAPPILKKGTTKWVMNPSETINLTLNIMCEGVAVPNAAIEYFGTYTSDETGQVTIEVLPNSSVSYKIMASGYQLSEGNIELLNEDITKTIILTKSFDGGEGTLEDPFQIHTLDQLRNLSENYLDWDKCFIQTANIDATETNKWNEGDADKNETTPDVFMGFYPIGDSNINSPCREAIPFTGNYQGNGYTIDNLYIYRPKENFVGLFGSVNNRSNKIQHLAVTNANITGNDNVGIIAGESIETEISNCYTTGEVAGNNNTGGLVGWCGYAENCYSTASVNSDSYKKGSLGVAYWKTNLDNHTNCYYQSTTGEKDPYKESYGFPRTAMQMGVISQYTNWDIEIDNTLTKGAPPILKKGTTKWVMNPSETINLTLNIMCEGVAVSNAIIECLGTHSSDETGQVIVPVLTNSSVSYKIMTSGYQLSEGNIELLNDEVTKTITLTKSFDGGEGTLEDPFQIHTLDQLRNLSENYWDWDKCFIQTADIDASATNTWNMGDADKNETTPDVAMGFYPIGDSDSNFPCREAIPFTGNYQGNGYTIDNLYIYRPQENFVGLFGSVNNRSNKIQHLAVTNANITGNRRVGIIAGESISTRISDCYTTGTVVGNYNTGGLVGKCGYAENCYSTATVNSSSNQKGSLGVAVWEANLDNHTNCYYQSTTGEKDPSSQSYGEPLTELQMRTESSFINWDFVEETTNGEESIWAISPAENSGYPYLARGRSVVNLALKRVKTTFKVGQQFPLTSISGVSNETTPILAYRLHNGETPNSWSSDAPTQTGVYDVKVDVVATEHFLADEVILEEAWTITKGNPTISFNNIKEKTFGDSDFDLTATTNGDGTIKYVSSNNEVATINGNTVTIVGAGTVNITASCDATKNCYAATDVVQELVVNKAVSTITFNDIDEKTFGDADFDLTATINGDGTIKYVSSNSEVATIIGNTVTIVGAGTANITASCDATTNYLAATTTQALVVNKAVSTITFNDIDEKTFGDANFDLTATTNGDGIIKHVSSNNEVATINGNTVTIVGAGTANITASCDATTNYLAATTTQALVVNSAVSTITFNEIDEKTFGDADFDLTATTNGDGTIKYVSSNSKVATVIGNTVTIVGAGTANITASSDATTNYLAATNVVQELVVNKAASTITFNEIDEKTFGDPDFDLTATTNGDGTIKYVSSNSKVATVIGNTVTIVGAGTANITASSDATTNYLAATNVVQELVVNKAASTITFNEIDEKTFGDPDFDLTATTNGDATIKYVSSNSEVATINGNTVTIVGAGAAKISACCDATTNYLAATDVVQELVVNKAVSTITFNDIDEKTFGDANFDLTATTNGDGIIKHVSSNNEVATINGNTVTIVGAGTANITASCDATTNYLAATTTQALVVNKAVSTITFNDIDEKTFGDANFDLTATTNGDGIIKHVSSNNEVATINGNTVTIVGAGTANITASCDATTNYLAATTTQALVVNSAVSTITFNEIDEKTFGDADFDLTATTNGDGTIKYVSSNSEVATVIGNTVTIVGAGTANITASCDATTNYLAATNVVQELVVNKAASTITFNEIDEKTFGDPDFDLTATTNGDGTVTFASSNSEVATINGNTVTIVGAGTANITASCDATTNYLAATTTQALVVNSAVSTITFNEIDEKTFGDPDFDLTATTNGDATIKYVSSNSEVATINGNTVTIVGAGTANITASCDATTNYLAATTTQALVVNKAVSTINFNEIDEKTFGDADFDLTATTNGDGTIKYVSSNSEVATINGNTVTIVGAGTANITASCDATTNYLAATTTQALVVNKAVSTINFNEIDEKTFGDANFDLTATTDGDGIIKYVSSNNEVATINDNTVTIVGAGTANITASCDATTNYLAATDVVQELVVNKAVSTITFNEIDEKTFNDADFDLTATTNGDGTVTFASSNSEVATIIGKTLTIVGAGTANISASCDATSNYLAATTTQALVVNKASSTITFNDIDVKTFGDANFDLTATTNGDATIKYVSSNSEVATINGNTVTIVGAGTANISACCDATKNCCAAKSVVRKLVVRKGKGDITWDIANSSIQKNIEDKPFDLSKAWSNIEEAIIVYTSSNEEVVSVIDNTVTIVGLGTATITAKATAKNYNDATATLQVVVTKATSTPKTEKSNFILYPNPATDFITIEGDAKDDITIFSITGVKMKIVYNKGRIDVRDLPRGIYLVKYHNEIYKMVLK</sequence>
<evidence type="ECO:0000313" key="2">
    <source>
        <dbReference type="Proteomes" id="UP000826212"/>
    </source>
</evidence>
<reference evidence="1" key="1">
    <citation type="submission" date="2021-08" db="EMBL/GenBank/DDBJ databases">
        <title>Novel anaerobic bacterium isolated from sea squirt in East Sea, Republic of Korea.</title>
        <authorList>
            <person name="Nguyen T.H."/>
            <person name="Li Z."/>
            <person name="Lee Y.-J."/>
            <person name="Ko J."/>
            <person name="Kim S.-G."/>
        </authorList>
    </citation>
    <scope>NUCLEOTIDE SEQUENCE</scope>
    <source>
        <strain evidence="1">KCTC 25031</strain>
    </source>
</reference>
<proteinExistence type="predicted"/>
<dbReference type="EMBL" id="CP081303">
    <property type="protein sequence ID" value="QZE12703.1"/>
    <property type="molecule type" value="Genomic_DNA"/>
</dbReference>
<organism evidence="1 2">
    <name type="scientific">Halosquirtibacter laminarini</name>
    <dbReference type="NCBI Taxonomy" id="3374600"/>
    <lineage>
        <taxon>Bacteria</taxon>
        <taxon>Pseudomonadati</taxon>
        <taxon>Bacteroidota</taxon>
        <taxon>Bacteroidia</taxon>
        <taxon>Marinilabiliales</taxon>
        <taxon>Prolixibacteraceae</taxon>
        <taxon>Halosquirtibacter</taxon>
    </lineage>
</organism>
<evidence type="ECO:0000313" key="1">
    <source>
        <dbReference type="EMBL" id="QZE12703.1"/>
    </source>
</evidence>
<name>A0AC61NB07_9BACT</name>
<gene>
    <name evidence="1" type="ORF">K4L44_08880</name>
</gene>
<accession>A0AC61NB07</accession>